<evidence type="ECO:0000313" key="4">
    <source>
        <dbReference type="Proteomes" id="UP000002282"/>
    </source>
</evidence>
<accession>B4P8W9</accession>
<organism evidence="3 4">
    <name type="scientific">Drosophila yakuba</name>
    <name type="common">Fruit fly</name>
    <dbReference type="NCBI Taxonomy" id="7245"/>
    <lineage>
        <taxon>Eukaryota</taxon>
        <taxon>Metazoa</taxon>
        <taxon>Ecdysozoa</taxon>
        <taxon>Arthropoda</taxon>
        <taxon>Hexapoda</taxon>
        <taxon>Insecta</taxon>
        <taxon>Pterygota</taxon>
        <taxon>Neoptera</taxon>
        <taxon>Endopterygota</taxon>
        <taxon>Diptera</taxon>
        <taxon>Brachycera</taxon>
        <taxon>Muscomorpha</taxon>
        <taxon>Ephydroidea</taxon>
        <taxon>Drosophilidae</taxon>
        <taxon>Drosophila</taxon>
        <taxon>Sophophora</taxon>
    </lineage>
</organism>
<feature type="transmembrane region" description="Helical" evidence="2">
    <location>
        <begin position="211"/>
        <end position="231"/>
    </location>
</feature>
<dbReference type="EMBL" id="CM000158">
    <property type="protein sequence ID" value="EDW91223.2"/>
    <property type="molecule type" value="Genomic_DNA"/>
</dbReference>
<reference evidence="3 4" key="1">
    <citation type="journal article" date="2007" name="Nature">
        <title>Evolution of genes and genomes on the Drosophila phylogeny.</title>
        <authorList>
            <consortium name="Drosophila 12 Genomes Consortium"/>
            <person name="Clark A.G."/>
            <person name="Eisen M.B."/>
            <person name="Smith D.R."/>
            <person name="Bergman C.M."/>
            <person name="Oliver B."/>
            <person name="Markow T.A."/>
            <person name="Kaufman T.C."/>
            <person name="Kellis M."/>
            <person name="Gelbart W."/>
            <person name="Iyer V.N."/>
            <person name="Pollard D.A."/>
            <person name="Sackton T.B."/>
            <person name="Larracuente A.M."/>
            <person name="Singh N.D."/>
            <person name="Abad J.P."/>
            <person name="Abt D.N."/>
            <person name="Adryan B."/>
            <person name="Aguade M."/>
            <person name="Akashi H."/>
            <person name="Anderson W.W."/>
            <person name="Aquadro C.F."/>
            <person name="Ardell D.H."/>
            <person name="Arguello R."/>
            <person name="Artieri C.G."/>
            <person name="Barbash D.A."/>
            <person name="Barker D."/>
            <person name="Barsanti P."/>
            <person name="Batterham P."/>
            <person name="Batzoglou S."/>
            <person name="Begun D."/>
            <person name="Bhutkar A."/>
            <person name="Blanco E."/>
            <person name="Bosak S.A."/>
            <person name="Bradley R.K."/>
            <person name="Brand A.D."/>
            <person name="Brent M.R."/>
            <person name="Brooks A.N."/>
            <person name="Brown R.H."/>
            <person name="Butlin R.K."/>
            <person name="Caggese C."/>
            <person name="Calvi B.R."/>
            <person name="Bernardo de Carvalho A."/>
            <person name="Caspi A."/>
            <person name="Castrezana S."/>
            <person name="Celniker S.E."/>
            <person name="Chang J.L."/>
            <person name="Chapple C."/>
            <person name="Chatterji S."/>
            <person name="Chinwalla A."/>
            <person name="Civetta A."/>
            <person name="Clifton S.W."/>
            <person name="Comeron J.M."/>
            <person name="Costello J.C."/>
            <person name="Coyne J.A."/>
            <person name="Daub J."/>
            <person name="David R.G."/>
            <person name="Delcher A.L."/>
            <person name="Delehaunty K."/>
            <person name="Do C.B."/>
            <person name="Ebling H."/>
            <person name="Edwards K."/>
            <person name="Eickbush T."/>
            <person name="Evans J.D."/>
            <person name="Filipski A."/>
            <person name="Findeiss S."/>
            <person name="Freyhult E."/>
            <person name="Fulton L."/>
            <person name="Fulton R."/>
            <person name="Garcia A.C."/>
            <person name="Gardiner A."/>
            <person name="Garfield D.A."/>
            <person name="Garvin B.E."/>
            <person name="Gibson G."/>
            <person name="Gilbert D."/>
            <person name="Gnerre S."/>
            <person name="Godfrey J."/>
            <person name="Good R."/>
            <person name="Gotea V."/>
            <person name="Gravely B."/>
            <person name="Greenberg A.J."/>
            <person name="Griffiths-Jones S."/>
            <person name="Gross S."/>
            <person name="Guigo R."/>
            <person name="Gustafson E.A."/>
            <person name="Haerty W."/>
            <person name="Hahn M.W."/>
            <person name="Halligan D.L."/>
            <person name="Halpern A.L."/>
            <person name="Halter G.M."/>
            <person name="Han M.V."/>
            <person name="Heger A."/>
            <person name="Hillier L."/>
            <person name="Hinrichs A.S."/>
            <person name="Holmes I."/>
            <person name="Hoskins R.A."/>
            <person name="Hubisz M.J."/>
            <person name="Hultmark D."/>
            <person name="Huntley M.A."/>
            <person name="Jaffe D.B."/>
            <person name="Jagadeeshan S."/>
            <person name="Jeck W.R."/>
            <person name="Johnson J."/>
            <person name="Jones C.D."/>
            <person name="Jordan W.C."/>
            <person name="Karpen G.H."/>
            <person name="Kataoka E."/>
            <person name="Keightley P.D."/>
            <person name="Kheradpour P."/>
            <person name="Kirkness E.F."/>
            <person name="Koerich L.B."/>
            <person name="Kristiansen K."/>
            <person name="Kudrna D."/>
            <person name="Kulathinal R.J."/>
            <person name="Kumar S."/>
            <person name="Kwok R."/>
            <person name="Lander E."/>
            <person name="Langley C.H."/>
            <person name="Lapoint R."/>
            <person name="Lazzaro B.P."/>
            <person name="Lee S.J."/>
            <person name="Levesque L."/>
            <person name="Li R."/>
            <person name="Lin C.F."/>
            <person name="Lin M.F."/>
            <person name="Lindblad-Toh K."/>
            <person name="Llopart A."/>
            <person name="Long M."/>
            <person name="Low L."/>
            <person name="Lozovsky E."/>
            <person name="Lu J."/>
            <person name="Luo M."/>
            <person name="Machado C.A."/>
            <person name="Makalowski W."/>
            <person name="Marzo M."/>
            <person name="Matsuda M."/>
            <person name="Matzkin L."/>
            <person name="McAllister B."/>
            <person name="McBride C.S."/>
            <person name="McKernan B."/>
            <person name="McKernan K."/>
            <person name="Mendez-Lago M."/>
            <person name="Minx P."/>
            <person name="Mollenhauer M.U."/>
            <person name="Montooth K."/>
            <person name="Mount S.M."/>
            <person name="Mu X."/>
            <person name="Myers E."/>
            <person name="Negre B."/>
            <person name="Newfeld S."/>
            <person name="Nielsen R."/>
            <person name="Noor M.A."/>
            <person name="O'Grady P."/>
            <person name="Pachter L."/>
            <person name="Papaceit M."/>
            <person name="Parisi M.J."/>
            <person name="Parisi M."/>
            <person name="Parts L."/>
            <person name="Pedersen J.S."/>
            <person name="Pesole G."/>
            <person name="Phillippy A.M."/>
            <person name="Ponting C.P."/>
            <person name="Pop M."/>
            <person name="Porcelli D."/>
            <person name="Powell J.R."/>
            <person name="Prohaska S."/>
            <person name="Pruitt K."/>
            <person name="Puig M."/>
            <person name="Quesneville H."/>
            <person name="Ram K.R."/>
            <person name="Rand D."/>
            <person name="Rasmussen M.D."/>
            <person name="Reed L.K."/>
            <person name="Reenan R."/>
            <person name="Reily A."/>
            <person name="Remington K.A."/>
            <person name="Rieger T.T."/>
            <person name="Ritchie M.G."/>
            <person name="Robin C."/>
            <person name="Rogers Y.H."/>
            <person name="Rohde C."/>
            <person name="Rozas J."/>
            <person name="Rubenfield M.J."/>
            <person name="Ruiz A."/>
            <person name="Russo S."/>
            <person name="Salzberg S.L."/>
            <person name="Sanchez-Gracia A."/>
            <person name="Saranga D.J."/>
            <person name="Sato H."/>
            <person name="Schaeffer S.W."/>
            <person name="Schatz M.C."/>
            <person name="Schlenke T."/>
            <person name="Schwartz R."/>
            <person name="Segarra C."/>
            <person name="Singh R.S."/>
            <person name="Sirot L."/>
            <person name="Sirota M."/>
            <person name="Sisneros N.B."/>
            <person name="Smith C.D."/>
            <person name="Smith T.F."/>
            <person name="Spieth J."/>
            <person name="Stage D.E."/>
            <person name="Stark A."/>
            <person name="Stephan W."/>
            <person name="Strausberg R.L."/>
            <person name="Strempel S."/>
            <person name="Sturgill D."/>
            <person name="Sutton G."/>
            <person name="Sutton G.G."/>
            <person name="Tao W."/>
            <person name="Teichmann S."/>
            <person name="Tobari Y.N."/>
            <person name="Tomimura Y."/>
            <person name="Tsolas J.M."/>
            <person name="Valente V.L."/>
            <person name="Venter E."/>
            <person name="Venter J.C."/>
            <person name="Vicario S."/>
            <person name="Vieira F.G."/>
            <person name="Vilella A.J."/>
            <person name="Villasante A."/>
            <person name="Walenz B."/>
            <person name="Wang J."/>
            <person name="Wasserman M."/>
            <person name="Watts T."/>
            <person name="Wilson D."/>
            <person name="Wilson R.K."/>
            <person name="Wing R.A."/>
            <person name="Wolfner M.F."/>
            <person name="Wong A."/>
            <person name="Wong G.K."/>
            <person name="Wu C.I."/>
            <person name="Wu G."/>
            <person name="Yamamoto D."/>
            <person name="Yang H.P."/>
            <person name="Yang S.P."/>
            <person name="Yorke J.A."/>
            <person name="Yoshida K."/>
            <person name="Zdobnov E."/>
            <person name="Zhang P."/>
            <person name="Zhang Y."/>
            <person name="Zimin A.V."/>
            <person name="Baldwin J."/>
            <person name="Abdouelleil A."/>
            <person name="Abdulkadir J."/>
            <person name="Abebe A."/>
            <person name="Abera B."/>
            <person name="Abreu J."/>
            <person name="Acer S.C."/>
            <person name="Aftuck L."/>
            <person name="Alexander A."/>
            <person name="An P."/>
            <person name="Anderson E."/>
            <person name="Anderson S."/>
            <person name="Arachi H."/>
            <person name="Azer M."/>
            <person name="Bachantsang P."/>
            <person name="Barry A."/>
            <person name="Bayul T."/>
            <person name="Berlin A."/>
            <person name="Bessette D."/>
            <person name="Bloom T."/>
            <person name="Blye J."/>
            <person name="Boguslavskiy L."/>
            <person name="Bonnet C."/>
            <person name="Boukhgalter B."/>
            <person name="Bourzgui I."/>
            <person name="Brown A."/>
            <person name="Cahill P."/>
            <person name="Channer S."/>
            <person name="Cheshatsang Y."/>
            <person name="Chuda L."/>
            <person name="Citroen M."/>
            <person name="Collymore A."/>
            <person name="Cooke P."/>
            <person name="Costello M."/>
            <person name="D'Aco K."/>
            <person name="Daza R."/>
            <person name="De Haan G."/>
            <person name="DeGray S."/>
            <person name="DeMaso C."/>
            <person name="Dhargay N."/>
            <person name="Dooley K."/>
            <person name="Dooley E."/>
            <person name="Doricent M."/>
            <person name="Dorje P."/>
            <person name="Dorjee K."/>
            <person name="Dupes A."/>
            <person name="Elong R."/>
            <person name="Falk J."/>
            <person name="Farina A."/>
            <person name="Faro S."/>
            <person name="Ferguson D."/>
            <person name="Fisher S."/>
            <person name="Foley C.D."/>
            <person name="Franke A."/>
            <person name="Friedrich D."/>
            <person name="Gadbois L."/>
            <person name="Gearin G."/>
            <person name="Gearin C.R."/>
            <person name="Giannoukos G."/>
            <person name="Goode T."/>
            <person name="Graham J."/>
            <person name="Grandbois E."/>
            <person name="Grewal S."/>
            <person name="Gyaltsen K."/>
            <person name="Hafez N."/>
            <person name="Hagos B."/>
            <person name="Hall J."/>
            <person name="Henson C."/>
            <person name="Hollinger A."/>
            <person name="Honan T."/>
            <person name="Huard M.D."/>
            <person name="Hughes L."/>
            <person name="Hurhula B."/>
            <person name="Husby M.E."/>
            <person name="Kamat A."/>
            <person name="Kanga B."/>
            <person name="Kashin S."/>
            <person name="Khazanovich D."/>
            <person name="Kisner P."/>
            <person name="Lance K."/>
            <person name="Lara M."/>
            <person name="Lee W."/>
            <person name="Lennon N."/>
            <person name="Letendre F."/>
            <person name="LeVine R."/>
            <person name="Lipovsky A."/>
            <person name="Liu X."/>
            <person name="Liu J."/>
            <person name="Liu S."/>
            <person name="Lokyitsang T."/>
            <person name="Lokyitsang Y."/>
            <person name="Lubonja R."/>
            <person name="Lui A."/>
            <person name="MacDonald P."/>
            <person name="Magnisalis V."/>
            <person name="Maru K."/>
            <person name="Matthews C."/>
            <person name="McCusker W."/>
            <person name="McDonough S."/>
            <person name="Mehta T."/>
            <person name="Meldrim J."/>
            <person name="Meneus L."/>
            <person name="Mihai O."/>
            <person name="Mihalev A."/>
            <person name="Mihova T."/>
            <person name="Mittelman R."/>
            <person name="Mlenga V."/>
            <person name="Montmayeur A."/>
            <person name="Mulrain L."/>
            <person name="Navidi A."/>
            <person name="Naylor J."/>
            <person name="Negash T."/>
            <person name="Nguyen T."/>
            <person name="Nguyen N."/>
            <person name="Nicol R."/>
            <person name="Norbu C."/>
            <person name="Norbu N."/>
            <person name="Novod N."/>
            <person name="O'Neill B."/>
            <person name="Osman S."/>
            <person name="Markiewicz E."/>
            <person name="Oyono O.L."/>
            <person name="Patti C."/>
            <person name="Phunkhang P."/>
            <person name="Pierre F."/>
            <person name="Priest M."/>
            <person name="Raghuraman S."/>
            <person name="Rege F."/>
            <person name="Reyes R."/>
            <person name="Rise C."/>
            <person name="Rogov P."/>
            <person name="Ross K."/>
            <person name="Ryan E."/>
            <person name="Settipalli S."/>
            <person name="Shea T."/>
            <person name="Sherpa N."/>
            <person name="Shi L."/>
            <person name="Shih D."/>
            <person name="Sparrow T."/>
            <person name="Spaulding J."/>
            <person name="Stalker J."/>
            <person name="Stange-Thomann N."/>
            <person name="Stavropoulos S."/>
            <person name="Stone C."/>
            <person name="Strader C."/>
            <person name="Tesfaye S."/>
            <person name="Thomson T."/>
            <person name="Thoulutsang Y."/>
            <person name="Thoulutsang D."/>
            <person name="Topham K."/>
            <person name="Topping I."/>
            <person name="Tsamla T."/>
            <person name="Vassiliev H."/>
            <person name="Vo A."/>
            <person name="Wangchuk T."/>
            <person name="Wangdi T."/>
            <person name="Weiand M."/>
            <person name="Wilkinson J."/>
            <person name="Wilson A."/>
            <person name="Yadav S."/>
            <person name="Young G."/>
            <person name="Yu Q."/>
            <person name="Zembek L."/>
            <person name="Zhong D."/>
            <person name="Zimmer A."/>
            <person name="Zwirko Z."/>
            <person name="Jaffe D.B."/>
            <person name="Alvarez P."/>
            <person name="Brockman W."/>
            <person name="Butler J."/>
            <person name="Chin C."/>
            <person name="Gnerre S."/>
            <person name="Grabherr M."/>
            <person name="Kleber M."/>
            <person name="Mauceli E."/>
            <person name="MacCallum I."/>
        </authorList>
    </citation>
    <scope>NUCLEOTIDE SEQUENCE [LARGE SCALE GENOMIC DNA]</scope>
    <source>
        <strain evidence="4">Tai18E2 / Tucson 14021-0261.01</strain>
    </source>
</reference>
<dbReference type="HOGENOM" id="CLU_1338792_0_0_1"/>
<keyword evidence="2" id="KW-0812">Transmembrane</keyword>
<name>B4P8W9_DROYA</name>
<feature type="region of interest" description="Disordered" evidence="1">
    <location>
        <begin position="46"/>
        <end position="69"/>
    </location>
</feature>
<reference evidence="3 4" key="2">
    <citation type="journal article" date="2007" name="PLoS Biol.">
        <title>Principles of genome evolution in the Drosophila melanogaster species group.</title>
        <authorList>
            <person name="Ranz J.M."/>
            <person name="Maurin D."/>
            <person name="Chan Y.S."/>
            <person name="von Grotthuss M."/>
            <person name="Hillier L.W."/>
            <person name="Roote J."/>
            <person name="Ashburner M."/>
            <person name="Bergman C.M."/>
        </authorList>
    </citation>
    <scope>NUCLEOTIDE SEQUENCE [LARGE SCALE GENOMIC DNA]</scope>
    <source>
        <strain evidence="4">Tai18E2 / Tucson 14021-0261.01</strain>
    </source>
</reference>
<dbReference type="AlphaFoldDB" id="B4P8W9"/>
<keyword evidence="2" id="KW-0472">Membrane</keyword>
<gene>
    <name evidence="3" type="primary">Dyak\GE13696</name>
    <name evidence="3" type="synonym">dyak_GLEANR_13883</name>
    <name evidence="3" type="synonym">GE13696</name>
    <name evidence="3" type="ORF">Dyak_GE13696</name>
</gene>
<protein>
    <submittedName>
        <fullName evidence="3">Uncharacterized protein</fullName>
    </submittedName>
</protein>
<feature type="region of interest" description="Disordered" evidence="1">
    <location>
        <begin position="1"/>
        <end position="23"/>
    </location>
</feature>
<dbReference type="KEGG" id="dya:Dyak_GE13696"/>
<feature type="region of interest" description="Disordered" evidence="1">
    <location>
        <begin position="239"/>
        <end position="264"/>
    </location>
</feature>
<proteinExistence type="predicted"/>
<evidence type="ECO:0000313" key="3">
    <source>
        <dbReference type="EMBL" id="EDW91223.2"/>
    </source>
</evidence>
<dbReference type="OrthoDB" id="8069116at2759"/>
<keyword evidence="2" id="KW-1133">Transmembrane helix</keyword>
<dbReference type="Proteomes" id="UP000002282">
    <property type="component" value="Chromosome 2R"/>
</dbReference>
<evidence type="ECO:0000256" key="2">
    <source>
        <dbReference type="SAM" id="Phobius"/>
    </source>
</evidence>
<keyword evidence="4" id="KW-1185">Reference proteome</keyword>
<sequence>IRTGGHTKTLAAVEPPQPERAAPALKTVGKASDLLSLRHTVEAERSISTRFDDTGGQSASKSSPSPPSFSNCPVQFLILSEVNDLWKFIDCNSSRQVCEPKANNISNHLSISISSSNIMQYSRIQTMLPIIIVIIASSCCVHGQSYLFSLEKVLNESSRQLPYNLTNANENTEVELLNDTISNNTRIIVYKNTVVESPNDLSQTAMDVITIVWYVATFLALAAFFMLMACSDRRCRDMRRRPAGGQSTEGLRAPPTPSPSYSEFAPPSYDTVIKMQHAAKTSVFVIPFSNKAGELGAPTSGTPPPTSNPLPPAVTCDVIIVNELEKSAD</sequence>
<evidence type="ECO:0000256" key="1">
    <source>
        <dbReference type="SAM" id="MobiDB-lite"/>
    </source>
</evidence>
<dbReference type="eggNOG" id="ENOG502SG8Z">
    <property type="taxonomic scope" value="Eukaryota"/>
</dbReference>
<feature type="transmembrane region" description="Helical" evidence="2">
    <location>
        <begin position="127"/>
        <end position="148"/>
    </location>
</feature>
<feature type="non-terminal residue" evidence="3">
    <location>
        <position position="1"/>
    </location>
</feature>